<proteinExistence type="predicted"/>
<gene>
    <name evidence="1" type="primary">42</name>
    <name evidence="1" type="ORF">SEA_MAGUCO_42</name>
</gene>
<evidence type="ECO:0000313" key="2">
    <source>
        <dbReference type="Proteomes" id="UP001241023"/>
    </source>
</evidence>
<accession>A0AAF0K1M1</accession>
<protein>
    <submittedName>
        <fullName evidence="1">DNA binding protein</fullName>
    </submittedName>
</protein>
<reference evidence="1 2" key="1">
    <citation type="submission" date="2023-03" db="EMBL/GenBank/DDBJ databases">
        <authorList>
            <person name="Jones P.T."/>
            <person name="Zarakotas T.R."/>
            <person name="Pitt R.A."/>
            <person name="Hinrichsen E.D."/>
            <person name="Woods I.A."/>
            <person name="Gubitose M.G."/>
            <person name="Lord C.E."/>
            <person name="Wilkes B.M."/>
            <person name="Diggins A.E."/>
            <person name="Parsons M.T."/>
            <person name="Kearns B.S."/>
            <person name="Garlena R.A."/>
            <person name="Russell D.A."/>
            <person name="Jacobs-Sera D."/>
            <person name="Hatfull G.F."/>
        </authorList>
    </citation>
    <scope>NUCLEOTIDE SEQUENCE [LARGE SCALE GENOMIC DNA]</scope>
</reference>
<evidence type="ECO:0000313" key="1">
    <source>
        <dbReference type="EMBL" id="WGH20334.1"/>
    </source>
</evidence>
<sequence>MNFEQVLADVFTRRVSTGRLDLAEERAAILAAKDGDSEATVKLIYAYAYSLRSALVWYTRAVPTGGQATEDIQSQAVLGLIEAVMAIDLDKCDRLAAIAPDYITGAVASAAESAVNFKVPTRSLTRFFKILREADGNIFQATALAPKYAMRAETFLAILSAVRDVDSYDGLTAAAWGEDGGDGSHLAASPVAGVNSYDEDEILVEAAFAAVDDLEAAVCRDYYGFTDYNTKSDAEIAGDRGLSRPKVQRTRASALGKMRVALGVA</sequence>
<dbReference type="InterPro" id="IPR013324">
    <property type="entry name" value="RNA_pol_sigma_r3/r4-like"/>
</dbReference>
<name>A0AAF0K1M1_9CAUD</name>
<dbReference type="EMBL" id="OQ709203">
    <property type="protein sequence ID" value="WGH20334.1"/>
    <property type="molecule type" value="Genomic_DNA"/>
</dbReference>
<organism evidence="1 2">
    <name type="scientific">Arthrobacter phage MaGuCo</name>
    <dbReference type="NCBI Taxonomy" id="3038363"/>
    <lineage>
        <taxon>Viruses</taxon>
        <taxon>Duplodnaviria</taxon>
        <taxon>Heunggongvirae</taxon>
        <taxon>Uroviricota</taxon>
        <taxon>Caudoviricetes</taxon>
        <taxon>Casidaviridae</taxon>
        <taxon>Liebevirus</taxon>
        <taxon>Liebevirus maguco</taxon>
    </lineage>
</organism>
<dbReference type="Proteomes" id="UP001241023">
    <property type="component" value="Segment"/>
</dbReference>
<dbReference type="SUPFAM" id="SSF88659">
    <property type="entry name" value="Sigma3 and sigma4 domains of RNA polymerase sigma factors"/>
    <property type="match status" value="1"/>
</dbReference>
<keyword evidence="2" id="KW-1185">Reference proteome</keyword>